<proteinExistence type="predicted"/>
<evidence type="ECO:0000313" key="1">
    <source>
        <dbReference type="EMBL" id="PJI24127.1"/>
    </source>
</evidence>
<reference evidence="1 4" key="2">
    <citation type="submission" date="2017-11" db="EMBL/GenBank/DDBJ databases">
        <title>Genome sequencing of Prevotella intermedia KCOM 2833.</title>
        <authorList>
            <person name="Kook J.-K."/>
            <person name="Park S.-N."/>
            <person name="Lim Y.K."/>
        </authorList>
    </citation>
    <scope>NUCLEOTIDE SEQUENCE [LARGE SCALE GENOMIC DNA]</scope>
    <source>
        <strain evidence="1 4">KCOM 2833</strain>
    </source>
</reference>
<sequence>MKPMGNKKRENLKQRLEVPSVRLKNSLALEKEKELQSVVYTSKSRSIIPYTQKYASVFTYI</sequence>
<dbReference type="EMBL" id="PENG01000002">
    <property type="protein sequence ID" value="PJI26536.1"/>
    <property type="molecule type" value="Genomic_DNA"/>
</dbReference>
<comment type="caution">
    <text evidence="2">The sequence shown here is derived from an EMBL/GenBank/DDBJ whole genome shotgun (WGS) entry which is preliminary data.</text>
</comment>
<reference evidence="2 3" key="1">
    <citation type="submission" date="2017-11" db="EMBL/GenBank/DDBJ databases">
        <title>Genome sequencing of Prevotella intermedia KCOM 2832.</title>
        <authorList>
            <person name="Kook J.-K."/>
            <person name="Park S.-N."/>
            <person name="Lim Y.K."/>
        </authorList>
    </citation>
    <scope>NUCLEOTIDE SEQUENCE [LARGE SCALE GENOMIC DNA]</scope>
    <source>
        <strain evidence="2 3">KCOM 2832</strain>
    </source>
</reference>
<dbReference type="EMBL" id="PENH01000002">
    <property type="protein sequence ID" value="PJI24127.1"/>
    <property type="molecule type" value="Genomic_DNA"/>
</dbReference>
<name>A0A2M8TRH1_PREIN</name>
<dbReference type="AlphaFoldDB" id="A0A2M8TRH1"/>
<evidence type="ECO:0000313" key="3">
    <source>
        <dbReference type="Proteomes" id="UP000229884"/>
    </source>
</evidence>
<evidence type="ECO:0000313" key="2">
    <source>
        <dbReference type="EMBL" id="PJI26536.1"/>
    </source>
</evidence>
<protein>
    <submittedName>
        <fullName evidence="2">Uncharacterized protein</fullName>
    </submittedName>
</protein>
<gene>
    <name evidence="2" type="ORF">CTM58_12665</name>
    <name evidence="1" type="ORF">CTM59_08235</name>
</gene>
<dbReference type="Proteomes" id="UP000229884">
    <property type="component" value="Unassembled WGS sequence"/>
</dbReference>
<accession>A0A2M8TRH1</accession>
<organism evidence="2 3">
    <name type="scientific">Prevotella intermedia</name>
    <dbReference type="NCBI Taxonomy" id="28131"/>
    <lineage>
        <taxon>Bacteria</taxon>
        <taxon>Pseudomonadati</taxon>
        <taxon>Bacteroidota</taxon>
        <taxon>Bacteroidia</taxon>
        <taxon>Bacteroidales</taxon>
        <taxon>Prevotellaceae</taxon>
        <taxon>Prevotella</taxon>
    </lineage>
</organism>
<evidence type="ECO:0000313" key="4">
    <source>
        <dbReference type="Proteomes" id="UP000231201"/>
    </source>
</evidence>
<dbReference type="Proteomes" id="UP000231201">
    <property type="component" value="Unassembled WGS sequence"/>
</dbReference>